<evidence type="ECO:0000256" key="8">
    <source>
        <dbReference type="SAM" id="Coils"/>
    </source>
</evidence>
<organism evidence="9 10">
    <name type="scientific">Maribacter aquivivus</name>
    <dbReference type="NCBI Taxonomy" id="228958"/>
    <lineage>
        <taxon>Bacteria</taxon>
        <taxon>Pseudomonadati</taxon>
        <taxon>Bacteroidota</taxon>
        <taxon>Flavobacteriia</taxon>
        <taxon>Flavobacteriales</taxon>
        <taxon>Flavobacteriaceae</taxon>
        <taxon>Maribacter</taxon>
    </lineage>
</organism>
<feature type="coiled-coil region" evidence="8">
    <location>
        <begin position="158"/>
        <end position="216"/>
    </location>
</feature>
<keyword evidence="6" id="KW-0472">Membrane</keyword>
<comment type="subcellular location">
    <subcellularLocation>
        <location evidence="1">Cell outer membrane</location>
    </subcellularLocation>
</comment>
<evidence type="ECO:0000256" key="2">
    <source>
        <dbReference type="ARBA" id="ARBA00007613"/>
    </source>
</evidence>
<feature type="coiled-coil region" evidence="8">
    <location>
        <begin position="340"/>
        <end position="385"/>
    </location>
</feature>
<evidence type="ECO:0000313" key="9">
    <source>
        <dbReference type="EMBL" id="SHJ65450.1"/>
    </source>
</evidence>
<dbReference type="OrthoDB" id="367883at2"/>
<dbReference type="Proteomes" id="UP000184314">
    <property type="component" value="Unassembled WGS sequence"/>
</dbReference>
<dbReference type="EMBL" id="FQZX01000001">
    <property type="protein sequence ID" value="SHJ65450.1"/>
    <property type="molecule type" value="Genomic_DNA"/>
</dbReference>
<name>A0A1M6L2L1_9FLAO</name>
<dbReference type="Pfam" id="PF02321">
    <property type="entry name" value="OEP"/>
    <property type="match status" value="2"/>
</dbReference>
<comment type="similarity">
    <text evidence="2">Belongs to the outer membrane factor (OMF) (TC 1.B.17) family.</text>
</comment>
<dbReference type="Gene3D" id="1.20.1600.10">
    <property type="entry name" value="Outer membrane efflux proteins (OEP)"/>
    <property type="match status" value="1"/>
</dbReference>
<keyword evidence="3" id="KW-0813">Transport</keyword>
<dbReference type="PANTHER" id="PTHR30026">
    <property type="entry name" value="OUTER MEMBRANE PROTEIN TOLC"/>
    <property type="match status" value="1"/>
</dbReference>
<evidence type="ECO:0000256" key="4">
    <source>
        <dbReference type="ARBA" id="ARBA00022452"/>
    </source>
</evidence>
<accession>A0A1M6L2L1</accession>
<dbReference type="GO" id="GO:0009279">
    <property type="term" value="C:cell outer membrane"/>
    <property type="evidence" value="ECO:0007669"/>
    <property type="project" value="UniProtKB-SubCell"/>
</dbReference>
<proteinExistence type="inferred from homology"/>
<keyword evidence="10" id="KW-1185">Reference proteome</keyword>
<sequence>MRNQLVILITILSISLGYSQEQTNSFTLEEAIQFALENNYSAINANRDIIDAQKQKWETIAGGLPQINGSLGYSNQLKQPVTLLPAELVGGAAGEFIPVVFSQPQSATATATLTQQIFDGSYIVGVQATKAFLSYSANNKEKTELDVRKQVVEAYGNVLLAEESIEILEKNKTTLEKNLFETSKLFENGLGEEESVDQLQITLSSIENQLQNALRLKDITLQMLNVSMGLDLNAPTQLKENLEDLTMSKMDLGILGIDFNINDNVDYKLAENLNEQRFFEWKLARSRALPTLNAYVNYGSSAYSESFDFFSGDQQWFDSSILGFDLNIPIFSSFKRSASTQRAKIALEKSKTQLTEAEQQIRLQLENAKNNYTLAIDNYETAKQNLTLSERIENKNQIKYKEGLATSFELRQAQTQLYTTQQEYLQSMVEVINNKTELETILNTKD</sequence>
<dbReference type="SUPFAM" id="SSF56954">
    <property type="entry name" value="Outer membrane efflux proteins (OEP)"/>
    <property type="match status" value="1"/>
</dbReference>
<dbReference type="InterPro" id="IPR051906">
    <property type="entry name" value="TolC-like"/>
</dbReference>
<keyword evidence="7" id="KW-0998">Cell outer membrane</keyword>
<keyword evidence="5" id="KW-0812">Transmembrane</keyword>
<evidence type="ECO:0000256" key="6">
    <source>
        <dbReference type="ARBA" id="ARBA00023136"/>
    </source>
</evidence>
<gene>
    <name evidence="9" type="ORF">SAMN04488007_1004</name>
</gene>
<evidence type="ECO:0000256" key="1">
    <source>
        <dbReference type="ARBA" id="ARBA00004442"/>
    </source>
</evidence>
<dbReference type="AlphaFoldDB" id="A0A1M6L2L1"/>
<reference evidence="10" key="1">
    <citation type="submission" date="2016-11" db="EMBL/GenBank/DDBJ databases">
        <authorList>
            <person name="Varghese N."/>
            <person name="Submissions S."/>
        </authorList>
    </citation>
    <scope>NUCLEOTIDE SEQUENCE [LARGE SCALE GENOMIC DNA]</scope>
    <source>
        <strain evidence="10">DSM 16478</strain>
    </source>
</reference>
<dbReference type="PANTHER" id="PTHR30026:SF20">
    <property type="entry name" value="OUTER MEMBRANE PROTEIN TOLC"/>
    <property type="match status" value="1"/>
</dbReference>
<evidence type="ECO:0000256" key="3">
    <source>
        <dbReference type="ARBA" id="ARBA00022448"/>
    </source>
</evidence>
<keyword evidence="4" id="KW-1134">Transmembrane beta strand</keyword>
<protein>
    <submittedName>
        <fullName evidence="9">Outer membrane protein TolC</fullName>
    </submittedName>
</protein>
<dbReference type="GO" id="GO:0015562">
    <property type="term" value="F:efflux transmembrane transporter activity"/>
    <property type="evidence" value="ECO:0007669"/>
    <property type="project" value="InterPro"/>
</dbReference>
<dbReference type="GO" id="GO:1990281">
    <property type="term" value="C:efflux pump complex"/>
    <property type="evidence" value="ECO:0007669"/>
    <property type="project" value="TreeGrafter"/>
</dbReference>
<dbReference type="STRING" id="228958.SAMN04488007_1004"/>
<evidence type="ECO:0000256" key="5">
    <source>
        <dbReference type="ARBA" id="ARBA00022692"/>
    </source>
</evidence>
<keyword evidence="8" id="KW-0175">Coiled coil</keyword>
<dbReference type="RefSeq" id="WP_073241812.1">
    <property type="nucleotide sequence ID" value="NZ_FQZX01000001.1"/>
</dbReference>
<dbReference type="GO" id="GO:0015288">
    <property type="term" value="F:porin activity"/>
    <property type="evidence" value="ECO:0007669"/>
    <property type="project" value="TreeGrafter"/>
</dbReference>
<evidence type="ECO:0000256" key="7">
    <source>
        <dbReference type="ARBA" id="ARBA00023237"/>
    </source>
</evidence>
<dbReference type="InterPro" id="IPR003423">
    <property type="entry name" value="OMP_efflux"/>
</dbReference>
<evidence type="ECO:0000313" key="10">
    <source>
        <dbReference type="Proteomes" id="UP000184314"/>
    </source>
</evidence>